<evidence type="ECO:0008006" key="4">
    <source>
        <dbReference type="Google" id="ProtNLM"/>
    </source>
</evidence>
<dbReference type="AlphaFoldDB" id="A0A6A5VH84"/>
<accession>A0A6A5VH84</accession>
<dbReference type="Proteomes" id="UP000800036">
    <property type="component" value="Unassembled WGS sequence"/>
</dbReference>
<keyword evidence="1" id="KW-0732">Signal</keyword>
<evidence type="ECO:0000256" key="1">
    <source>
        <dbReference type="SAM" id="SignalP"/>
    </source>
</evidence>
<organism evidence="2 3">
    <name type="scientific">Bimuria novae-zelandiae CBS 107.79</name>
    <dbReference type="NCBI Taxonomy" id="1447943"/>
    <lineage>
        <taxon>Eukaryota</taxon>
        <taxon>Fungi</taxon>
        <taxon>Dikarya</taxon>
        <taxon>Ascomycota</taxon>
        <taxon>Pezizomycotina</taxon>
        <taxon>Dothideomycetes</taxon>
        <taxon>Pleosporomycetidae</taxon>
        <taxon>Pleosporales</taxon>
        <taxon>Massarineae</taxon>
        <taxon>Didymosphaeriaceae</taxon>
        <taxon>Bimuria</taxon>
    </lineage>
</organism>
<dbReference type="EMBL" id="ML976669">
    <property type="protein sequence ID" value="KAF1975769.1"/>
    <property type="molecule type" value="Genomic_DNA"/>
</dbReference>
<reference evidence="2" key="1">
    <citation type="journal article" date="2020" name="Stud. Mycol.">
        <title>101 Dothideomycetes genomes: a test case for predicting lifestyles and emergence of pathogens.</title>
        <authorList>
            <person name="Haridas S."/>
            <person name="Albert R."/>
            <person name="Binder M."/>
            <person name="Bloem J."/>
            <person name="Labutti K."/>
            <person name="Salamov A."/>
            <person name="Andreopoulos B."/>
            <person name="Baker S."/>
            <person name="Barry K."/>
            <person name="Bills G."/>
            <person name="Bluhm B."/>
            <person name="Cannon C."/>
            <person name="Castanera R."/>
            <person name="Culley D."/>
            <person name="Daum C."/>
            <person name="Ezra D."/>
            <person name="Gonzalez J."/>
            <person name="Henrissat B."/>
            <person name="Kuo A."/>
            <person name="Liang C."/>
            <person name="Lipzen A."/>
            <person name="Lutzoni F."/>
            <person name="Magnuson J."/>
            <person name="Mondo S."/>
            <person name="Nolan M."/>
            <person name="Ohm R."/>
            <person name="Pangilinan J."/>
            <person name="Park H.-J."/>
            <person name="Ramirez L."/>
            <person name="Alfaro M."/>
            <person name="Sun H."/>
            <person name="Tritt A."/>
            <person name="Yoshinaga Y."/>
            <person name="Zwiers L.-H."/>
            <person name="Turgeon B."/>
            <person name="Goodwin S."/>
            <person name="Spatafora J."/>
            <person name="Crous P."/>
            <person name="Grigoriev I."/>
        </authorList>
    </citation>
    <scope>NUCLEOTIDE SEQUENCE</scope>
    <source>
        <strain evidence="2">CBS 107.79</strain>
    </source>
</reference>
<feature type="signal peptide" evidence="1">
    <location>
        <begin position="1"/>
        <end position="22"/>
    </location>
</feature>
<gene>
    <name evidence="2" type="ORF">BU23DRAFT_67334</name>
</gene>
<evidence type="ECO:0000313" key="3">
    <source>
        <dbReference type="Proteomes" id="UP000800036"/>
    </source>
</evidence>
<name>A0A6A5VH84_9PLEO</name>
<feature type="chain" id="PRO_5025667471" description="Secreted protein" evidence="1">
    <location>
        <begin position="23"/>
        <end position="106"/>
    </location>
</feature>
<evidence type="ECO:0000313" key="2">
    <source>
        <dbReference type="EMBL" id="KAF1975769.1"/>
    </source>
</evidence>
<proteinExistence type="predicted"/>
<protein>
    <recommendedName>
        <fullName evidence="4">Secreted protein</fullName>
    </recommendedName>
</protein>
<keyword evidence="3" id="KW-1185">Reference proteome</keyword>
<sequence>MSQLLFATVVVALVSPPRLAGSWPKLSVTAALCSMEPCSEPWSTALRVIIAAVVYAVRSNEFKVECVVHKKAATESRLRHCHTQCTSTGLDRRAHCKTEVTNTTSK</sequence>